<proteinExistence type="predicted"/>
<sequence length="395" mass="44629">MSKEPPSISHRSLADLKVAVGHDDLTVPYSGGDKVFATIAETFPQADIFTSMITDLWRGRLEVRSQKSERKIITTFMQKIPLKRKFQKALFPLYPLAFESLDFSDYDLVISSSARFAHGVVTQPETKHICYMHSPGRMFWEPDRYFAGNPGLGKILLPALSYLRLWDYTAAQRVDQFISNSKNIARKIKRYYGRDAEVVYPFVDLERFTLQATGDRRPATGEYFLIVTRLEPWKRVRIAVEAANQAGVKLKIAGTGPDRRRLEKLTGSQKLEVRSKKSDIEILGGVRDEELVGLYQNCTAFIMTQEEDFGITALEAQACGKPVIAYGAGGALETVAAGQTGEFFAEQTSESLAEVLKRFRPERYDPSACRKNAEKFSKERFQRELVEVVERAIKG</sequence>
<dbReference type="PANTHER" id="PTHR45947">
    <property type="entry name" value="SULFOQUINOVOSYL TRANSFERASE SQD2"/>
    <property type="match status" value="1"/>
</dbReference>
<keyword evidence="3" id="KW-0808">Transferase</keyword>
<dbReference type="EMBL" id="DSPJ01000040">
    <property type="protein sequence ID" value="HEX61783.1"/>
    <property type="molecule type" value="Genomic_DNA"/>
</dbReference>
<dbReference type="Pfam" id="PF13439">
    <property type="entry name" value="Glyco_transf_4"/>
    <property type="match status" value="1"/>
</dbReference>
<organism evidence="3">
    <name type="scientific">candidate division WWE3 bacterium</name>
    <dbReference type="NCBI Taxonomy" id="2053526"/>
    <lineage>
        <taxon>Bacteria</taxon>
        <taxon>Katanobacteria</taxon>
    </lineage>
</organism>
<dbReference type="Gene3D" id="3.40.50.2000">
    <property type="entry name" value="Glycogen Phosphorylase B"/>
    <property type="match status" value="2"/>
</dbReference>
<feature type="domain" description="Glycosyl transferase family 1" evidence="1">
    <location>
        <begin position="218"/>
        <end position="375"/>
    </location>
</feature>
<dbReference type="GO" id="GO:0016757">
    <property type="term" value="F:glycosyltransferase activity"/>
    <property type="evidence" value="ECO:0007669"/>
    <property type="project" value="InterPro"/>
</dbReference>
<evidence type="ECO:0000313" key="3">
    <source>
        <dbReference type="EMBL" id="HEX61783.1"/>
    </source>
</evidence>
<dbReference type="SUPFAM" id="SSF53756">
    <property type="entry name" value="UDP-Glycosyltransferase/glycogen phosphorylase"/>
    <property type="match status" value="1"/>
</dbReference>
<reference evidence="3" key="1">
    <citation type="journal article" date="2020" name="mSystems">
        <title>Genome- and Community-Level Interaction Insights into Carbon Utilization and Element Cycling Functions of Hydrothermarchaeota in Hydrothermal Sediment.</title>
        <authorList>
            <person name="Zhou Z."/>
            <person name="Liu Y."/>
            <person name="Xu W."/>
            <person name="Pan J."/>
            <person name="Luo Z.H."/>
            <person name="Li M."/>
        </authorList>
    </citation>
    <scope>NUCLEOTIDE SEQUENCE [LARGE SCALE GENOMIC DNA]</scope>
    <source>
        <strain evidence="3">SpSt-361</strain>
    </source>
</reference>
<dbReference type="InterPro" id="IPR028098">
    <property type="entry name" value="Glyco_trans_4-like_N"/>
</dbReference>
<dbReference type="AlphaFoldDB" id="A0A831Z019"/>
<name>A0A831Z019_UNCKA</name>
<accession>A0A831Z019</accession>
<gene>
    <name evidence="3" type="ORF">ENR01_01335</name>
</gene>
<dbReference type="InterPro" id="IPR050194">
    <property type="entry name" value="Glycosyltransferase_grp1"/>
</dbReference>
<protein>
    <submittedName>
        <fullName evidence="3">Glycosyltransferase family 4 protein</fullName>
    </submittedName>
</protein>
<feature type="domain" description="Glycosyltransferase subfamily 4-like N-terminal" evidence="2">
    <location>
        <begin position="30"/>
        <end position="207"/>
    </location>
</feature>
<dbReference type="Pfam" id="PF00534">
    <property type="entry name" value="Glycos_transf_1"/>
    <property type="match status" value="1"/>
</dbReference>
<comment type="caution">
    <text evidence="3">The sequence shown here is derived from an EMBL/GenBank/DDBJ whole genome shotgun (WGS) entry which is preliminary data.</text>
</comment>
<dbReference type="InterPro" id="IPR001296">
    <property type="entry name" value="Glyco_trans_1"/>
</dbReference>
<dbReference type="PANTHER" id="PTHR45947:SF3">
    <property type="entry name" value="SULFOQUINOVOSYL TRANSFERASE SQD2"/>
    <property type="match status" value="1"/>
</dbReference>
<evidence type="ECO:0000259" key="2">
    <source>
        <dbReference type="Pfam" id="PF13439"/>
    </source>
</evidence>
<evidence type="ECO:0000259" key="1">
    <source>
        <dbReference type="Pfam" id="PF00534"/>
    </source>
</evidence>